<dbReference type="GO" id="GO:0004325">
    <property type="term" value="F:ferrochelatase activity"/>
    <property type="evidence" value="ECO:0007669"/>
    <property type="project" value="UniProtKB-UniRule"/>
</dbReference>
<evidence type="ECO:0000313" key="9">
    <source>
        <dbReference type="EMBL" id="ADG98959.1"/>
    </source>
</evidence>
<reference evidence="9 10" key="1">
    <citation type="journal article" date="2010" name="Stand. Genomic Sci.">
        <title>Complete genome sequence of Segniliparus rotundus type strain (CDC 1076).</title>
        <authorList>
            <person name="Sikorski J."/>
            <person name="Lapidus A."/>
            <person name="Copeland A."/>
            <person name="Misra M."/>
            <person name="Glavina Del Rio T."/>
            <person name="Nolan M."/>
            <person name="Lucas S."/>
            <person name="Chen F."/>
            <person name="Tice H."/>
            <person name="Cheng J.F."/>
            <person name="Jando M."/>
            <person name="Schneider S."/>
            <person name="Bruce D."/>
            <person name="Goodwin L."/>
            <person name="Pitluck S."/>
            <person name="Liolios K."/>
            <person name="Mikhailova N."/>
            <person name="Pati A."/>
            <person name="Ivanova N."/>
            <person name="Mavromatis K."/>
            <person name="Chen A."/>
            <person name="Palaniappan K."/>
            <person name="Chertkov O."/>
            <person name="Land M."/>
            <person name="Hauser L."/>
            <person name="Chang Y.J."/>
            <person name="Jeffries C.D."/>
            <person name="Brettin T."/>
            <person name="Detter J.C."/>
            <person name="Han C."/>
            <person name="Rohde M."/>
            <person name="Goker M."/>
            <person name="Bristow J."/>
            <person name="Eisen J.A."/>
            <person name="Markowitz V."/>
            <person name="Hugenholtz P."/>
            <person name="Kyrpides N.C."/>
            <person name="Klenk H.P."/>
        </authorList>
    </citation>
    <scope>NUCLEOTIDE SEQUENCE [LARGE SCALE GENOMIC DNA]</scope>
    <source>
        <strain evidence="10">ATCC BAA-972 / CDC 1076 / CIP 108378 / DSM 44985 / JCM 13578</strain>
    </source>
</reference>
<evidence type="ECO:0000256" key="1">
    <source>
        <dbReference type="ARBA" id="ARBA00004744"/>
    </source>
</evidence>
<gene>
    <name evidence="7" type="primary">cpfC</name>
    <name evidence="9" type="ordered locus">Srot_2522</name>
</gene>
<feature type="binding site" evidence="7">
    <location>
        <position position="186"/>
    </location>
    <ligand>
        <name>Fe(2+)</name>
        <dbReference type="ChEBI" id="CHEBI:29033"/>
    </ligand>
</feature>
<comment type="catalytic activity">
    <reaction evidence="6">
        <text>Fe-coproporphyrin III + 2 H(+) = coproporphyrin III + Fe(2+)</text>
        <dbReference type="Rhea" id="RHEA:49572"/>
        <dbReference type="ChEBI" id="CHEBI:15378"/>
        <dbReference type="ChEBI" id="CHEBI:29033"/>
        <dbReference type="ChEBI" id="CHEBI:68438"/>
        <dbReference type="ChEBI" id="CHEBI:131725"/>
        <dbReference type="EC" id="4.99.1.9"/>
    </reaction>
    <physiologicalReaction direction="right-to-left" evidence="6">
        <dbReference type="Rhea" id="RHEA:49574"/>
    </physiologicalReaction>
</comment>
<dbReference type="CDD" id="cd03411">
    <property type="entry name" value="Ferrochelatase_N"/>
    <property type="match status" value="1"/>
</dbReference>
<dbReference type="InterPro" id="IPR033659">
    <property type="entry name" value="Ferrochelatase_N"/>
</dbReference>
<keyword evidence="10" id="KW-1185">Reference proteome</keyword>
<comment type="function">
    <text evidence="7">Involved in coproporphyrin-dependent heme b biosynthesis. Catalyzes the insertion of ferrous iron into coproporphyrin III to form Fe-coproporphyrin III.</text>
</comment>
<dbReference type="RefSeq" id="WP_013139408.1">
    <property type="nucleotide sequence ID" value="NC_014168.1"/>
</dbReference>
<dbReference type="Gene3D" id="3.40.50.1400">
    <property type="match status" value="2"/>
</dbReference>
<name>D6ZBK7_SEGRD</name>
<dbReference type="GO" id="GO:0005737">
    <property type="term" value="C:cytoplasm"/>
    <property type="evidence" value="ECO:0007669"/>
    <property type="project" value="UniProtKB-SubCell"/>
</dbReference>
<dbReference type="NCBIfam" id="TIGR00109">
    <property type="entry name" value="hemH"/>
    <property type="match status" value="1"/>
</dbReference>
<comment type="caution">
    <text evidence="7">Lacks conserved residue(s) required for the propagation of feature annotation.</text>
</comment>
<dbReference type="NCBIfam" id="NF000689">
    <property type="entry name" value="PRK00035.2-1"/>
    <property type="match status" value="1"/>
</dbReference>
<dbReference type="eggNOG" id="COG0276">
    <property type="taxonomic scope" value="Bacteria"/>
</dbReference>
<dbReference type="PANTHER" id="PTHR11108">
    <property type="entry name" value="FERROCHELATASE"/>
    <property type="match status" value="1"/>
</dbReference>
<comment type="subcellular location">
    <subcellularLocation>
        <location evidence="7">Cytoplasm</location>
    </subcellularLocation>
</comment>
<dbReference type="PANTHER" id="PTHR11108:SF1">
    <property type="entry name" value="FERROCHELATASE, MITOCHONDRIAL"/>
    <property type="match status" value="1"/>
</dbReference>
<evidence type="ECO:0000256" key="3">
    <source>
        <dbReference type="ARBA" id="ARBA00023133"/>
    </source>
</evidence>
<accession>D6ZBK7</accession>
<evidence type="ECO:0000256" key="6">
    <source>
        <dbReference type="ARBA" id="ARBA00024536"/>
    </source>
</evidence>
<organism evidence="9 10">
    <name type="scientific">Segniliparus rotundus (strain ATCC BAA-972 / CDC 1076 / CIP 108378 / DSM 44985 / JCM 13578)</name>
    <dbReference type="NCBI Taxonomy" id="640132"/>
    <lineage>
        <taxon>Bacteria</taxon>
        <taxon>Bacillati</taxon>
        <taxon>Actinomycetota</taxon>
        <taxon>Actinomycetes</taxon>
        <taxon>Mycobacteriales</taxon>
        <taxon>Segniliparaceae</taxon>
        <taxon>Segniliparus</taxon>
    </lineage>
</organism>
<keyword evidence="3 7" id="KW-0350">Heme biosynthesis</keyword>
<evidence type="ECO:0000256" key="4">
    <source>
        <dbReference type="ARBA" id="ARBA00023239"/>
    </source>
</evidence>
<evidence type="ECO:0000256" key="7">
    <source>
        <dbReference type="HAMAP-Rule" id="MF_00323"/>
    </source>
</evidence>
<dbReference type="EMBL" id="CP001958">
    <property type="protein sequence ID" value="ADG98959.1"/>
    <property type="molecule type" value="Genomic_DNA"/>
</dbReference>
<dbReference type="InterPro" id="IPR001015">
    <property type="entry name" value="Ferrochelatase"/>
</dbReference>
<evidence type="ECO:0000256" key="8">
    <source>
        <dbReference type="RuleBase" id="RU004185"/>
    </source>
</evidence>
<dbReference type="EC" id="4.99.1.9" evidence="7"/>
<protein>
    <recommendedName>
        <fullName evidence="7">Coproporphyrin III ferrochelatase</fullName>
        <ecNumber evidence="7">4.99.1.9</ecNumber>
    </recommendedName>
</protein>
<sequence length="340" mass="37187">MSDEEFTPDALLLLSFGGPEGPDDVMPFLRRVTKGRNVPDSRLEQVAEHYRHLGGVSPINALNREIIANLEQELAAQGWDLPVYFGNRNWYPLVEDTVAQMARDGVRHALVFATSAWGGYSGCMQYREDIARARASVGESAPELVKLPFFFDHPLFVEAFADSLRTAFEEIPESMREQARLVFTAHSVPLASGGRTIYEGQVRQAAALVAHAAEARSYDVVWQSRSGAPSTPWLEPDVCDHIEKLADKGANAVVICPIGFVSDHVEVVWDLDHEARELADALGVKLARAKTPGHDPRFAKMILALAQGEKQRGVASCSPGCCATARREPPAEAAQSREGA</sequence>
<evidence type="ECO:0000256" key="5">
    <source>
        <dbReference type="ARBA" id="ARBA00023244"/>
    </source>
</evidence>
<dbReference type="HOGENOM" id="CLU_018884_2_0_11"/>
<keyword evidence="2 7" id="KW-0408">Iron</keyword>
<dbReference type="STRING" id="640132.Srot_2522"/>
<dbReference type="UniPathway" id="UPA00252"/>
<evidence type="ECO:0000256" key="2">
    <source>
        <dbReference type="ARBA" id="ARBA00023004"/>
    </source>
</evidence>
<dbReference type="InterPro" id="IPR033644">
    <property type="entry name" value="Ferrochelatase_C"/>
</dbReference>
<dbReference type="AlphaFoldDB" id="D6ZBK7"/>
<evidence type="ECO:0000313" key="10">
    <source>
        <dbReference type="Proteomes" id="UP000002247"/>
    </source>
</evidence>
<proteinExistence type="inferred from homology"/>
<dbReference type="Pfam" id="PF00762">
    <property type="entry name" value="Ferrochelatase"/>
    <property type="match status" value="1"/>
</dbReference>
<dbReference type="KEGG" id="srt:Srot_2522"/>
<dbReference type="Proteomes" id="UP000002247">
    <property type="component" value="Chromosome"/>
</dbReference>
<comment type="similarity">
    <text evidence="7 8">Belongs to the ferrochelatase family.</text>
</comment>
<dbReference type="GO" id="GO:0006783">
    <property type="term" value="P:heme biosynthetic process"/>
    <property type="evidence" value="ECO:0007669"/>
    <property type="project" value="UniProtKB-UniRule"/>
</dbReference>
<dbReference type="SUPFAM" id="SSF53800">
    <property type="entry name" value="Chelatase"/>
    <property type="match status" value="1"/>
</dbReference>
<keyword evidence="4 7" id="KW-0456">Lyase</keyword>
<dbReference type="GO" id="GO:0046872">
    <property type="term" value="F:metal ion binding"/>
    <property type="evidence" value="ECO:0007669"/>
    <property type="project" value="UniProtKB-KW"/>
</dbReference>
<comment type="pathway">
    <text evidence="1 7">Porphyrin-containing compound metabolism; protoheme biosynthesis.</text>
</comment>
<feature type="binding site" evidence="7">
    <location>
        <position position="126"/>
    </location>
    <ligand>
        <name>Fe-coproporphyrin III</name>
        <dbReference type="ChEBI" id="CHEBI:68438"/>
    </ligand>
</feature>
<feature type="binding site" evidence="7">
    <location>
        <position position="57"/>
    </location>
    <ligand>
        <name>Fe-coproporphyrin III</name>
        <dbReference type="ChEBI" id="CHEBI:68438"/>
    </ligand>
</feature>
<feature type="binding site" evidence="7">
    <location>
        <position position="266"/>
    </location>
    <ligand>
        <name>Fe(2+)</name>
        <dbReference type="ChEBI" id="CHEBI:29033"/>
    </ligand>
</feature>
<keyword evidence="7" id="KW-0963">Cytoplasm</keyword>
<dbReference type="CDD" id="cd00419">
    <property type="entry name" value="Ferrochelatase_C"/>
    <property type="match status" value="1"/>
</dbReference>
<keyword evidence="7" id="KW-0479">Metal-binding</keyword>
<dbReference type="HAMAP" id="MF_00323">
    <property type="entry name" value="Ferrochelatase"/>
    <property type="match status" value="1"/>
</dbReference>
<keyword evidence="5 7" id="KW-0627">Porphyrin biosynthesis</keyword>